<dbReference type="GO" id="GO:0016459">
    <property type="term" value="C:myosin complex"/>
    <property type="evidence" value="ECO:0007669"/>
    <property type="project" value="InterPro"/>
</dbReference>
<dbReference type="AlphaFoldDB" id="A0A851YAT6"/>
<dbReference type="PANTHER" id="PTHR46292">
    <property type="entry name" value="COILED-COIL DOMAIN-CONTAINING PROTEIN 102A"/>
    <property type="match status" value="1"/>
</dbReference>
<accession>A0A851YAT6</accession>
<feature type="coiled-coil region" evidence="3">
    <location>
        <begin position="61"/>
        <end position="281"/>
    </location>
</feature>
<proteinExistence type="predicted"/>
<feature type="compositionally biased region" description="Acidic residues" evidence="4">
    <location>
        <begin position="331"/>
        <end position="344"/>
    </location>
</feature>
<gene>
    <name evidence="6" type="primary">Ccdc102a_1</name>
    <name evidence="6" type="ORF">EOLROS_R09929</name>
</gene>
<feature type="non-terminal residue" evidence="6">
    <location>
        <position position="344"/>
    </location>
</feature>
<evidence type="ECO:0000313" key="6">
    <source>
        <dbReference type="EMBL" id="NXD74745.1"/>
    </source>
</evidence>
<name>A0A851YAT6_EOLRO</name>
<reference evidence="6" key="1">
    <citation type="submission" date="2019-09" db="EMBL/GenBank/DDBJ databases">
        <title>Bird 10,000 Genomes (B10K) Project - Family phase.</title>
        <authorList>
            <person name="Zhang G."/>
        </authorList>
    </citation>
    <scope>NUCLEOTIDE SEQUENCE</scope>
    <source>
        <strain evidence="6">B10K-DU-025-06</strain>
        <tissue evidence="6">Mixed tissue sample</tissue>
    </source>
</reference>
<evidence type="ECO:0000256" key="1">
    <source>
        <dbReference type="ARBA" id="ARBA00023054"/>
    </source>
</evidence>
<feature type="domain" description="Myosin tail" evidence="5">
    <location>
        <begin position="112"/>
        <end position="301"/>
    </location>
</feature>
<keyword evidence="7" id="KW-1185">Reference proteome</keyword>
<dbReference type="SUPFAM" id="SSF90257">
    <property type="entry name" value="Myosin rod fragments"/>
    <property type="match status" value="1"/>
</dbReference>
<feature type="non-terminal residue" evidence="6">
    <location>
        <position position="1"/>
    </location>
</feature>
<dbReference type="Gene3D" id="1.20.5.340">
    <property type="match status" value="1"/>
</dbReference>
<dbReference type="Pfam" id="PF01576">
    <property type="entry name" value="Myosin_tail_1"/>
    <property type="match status" value="1"/>
</dbReference>
<keyword evidence="1 3" id="KW-0175">Coiled coil</keyword>
<evidence type="ECO:0000313" key="7">
    <source>
        <dbReference type="Proteomes" id="UP000637704"/>
    </source>
</evidence>
<protein>
    <recommendedName>
        <fullName evidence="2">Coiled-coil domain-containing protein 102A</fullName>
    </recommendedName>
</protein>
<evidence type="ECO:0000256" key="3">
    <source>
        <dbReference type="SAM" id="Coils"/>
    </source>
</evidence>
<evidence type="ECO:0000256" key="2">
    <source>
        <dbReference type="ARBA" id="ARBA00040149"/>
    </source>
</evidence>
<feature type="region of interest" description="Disordered" evidence="4">
    <location>
        <begin position="316"/>
        <end position="344"/>
    </location>
</feature>
<dbReference type="EMBL" id="WBNI01009792">
    <property type="protein sequence ID" value="NXD74745.1"/>
    <property type="molecule type" value="Genomic_DNA"/>
</dbReference>
<comment type="caution">
    <text evidence="6">The sequence shown here is derived from an EMBL/GenBank/DDBJ whole genome shotgun (WGS) entry which is preliminary data.</text>
</comment>
<sequence length="344" mass="40219">PMVPQELELMKTILASKQDAWASFTQQEQSRLLWEDGSIVKEDTTKVTTLRLRLHESQKVLLKEQEDKLALSKSIEKLEGELSQWKIKYEELDKNKQEVLKQLNILKEIHQDELGRISEDLEDELGARSSMDKKLSELRAEMERLQAENAAEWGRRERLETEKLNLERENKKLRAQIEDLEEVLARKRRQTASALDTDLKTIQAELFEKNKELADLKHIHSKLKQYQEKVAELAHANCCMEQHEGEVKKLRLRVEIKKKQLSQAEDKLDEAHNQTWKLQRSLGEQTEQSESFQVQLEHLQSCRLWQQQSTLLFGEMRSTSFGPDDARDGTSDPDEDEDLQIQVP</sequence>
<evidence type="ECO:0000259" key="5">
    <source>
        <dbReference type="Pfam" id="PF01576"/>
    </source>
</evidence>
<organism evidence="6 7">
    <name type="scientific">Eolophus roseicapilla</name>
    <name type="common">Galah cockatoo</name>
    <name type="synonym">Cacatua roseicapilla</name>
    <dbReference type="NCBI Taxonomy" id="176039"/>
    <lineage>
        <taxon>Eukaryota</taxon>
        <taxon>Metazoa</taxon>
        <taxon>Chordata</taxon>
        <taxon>Craniata</taxon>
        <taxon>Vertebrata</taxon>
        <taxon>Euteleostomi</taxon>
        <taxon>Archelosauria</taxon>
        <taxon>Archosauria</taxon>
        <taxon>Dinosauria</taxon>
        <taxon>Saurischia</taxon>
        <taxon>Theropoda</taxon>
        <taxon>Coelurosauria</taxon>
        <taxon>Aves</taxon>
        <taxon>Neognathae</taxon>
        <taxon>Neoaves</taxon>
        <taxon>Telluraves</taxon>
        <taxon>Australaves</taxon>
        <taxon>Psittaciformes</taxon>
        <taxon>Cacatuidae</taxon>
        <taxon>Eolophus</taxon>
    </lineage>
</organism>
<dbReference type="PANTHER" id="PTHR46292:SF3">
    <property type="entry name" value="COILED-COIL DOMAIN-CONTAINING PROTEIN 102A"/>
    <property type="match status" value="1"/>
</dbReference>
<evidence type="ECO:0000256" key="4">
    <source>
        <dbReference type="SAM" id="MobiDB-lite"/>
    </source>
</evidence>
<dbReference type="InterPro" id="IPR002928">
    <property type="entry name" value="Myosin_tail"/>
</dbReference>
<dbReference type="Proteomes" id="UP000637704">
    <property type="component" value="Unassembled WGS sequence"/>
</dbReference>